<feature type="domain" description="ABC-2 type transporter transmembrane" evidence="7">
    <location>
        <begin position="513"/>
        <end position="702"/>
    </location>
</feature>
<dbReference type="EMBL" id="JAVLVT010000010">
    <property type="protein sequence ID" value="MDS1272191.1"/>
    <property type="molecule type" value="Genomic_DNA"/>
</dbReference>
<feature type="transmembrane region" description="Helical" evidence="6">
    <location>
        <begin position="527"/>
        <end position="547"/>
    </location>
</feature>
<proteinExistence type="predicted"/>
<dbReference type="SUPFAM" id="SSF58104">
    <property type="entry name" value="Methyl-accepting chemotaxis protein (MCP) signaling domain"/>
    <property type="match status" value="1"/>
</dbReference>
<dbReference type="InterPro" id="IPR017501">
    <property type="entry name" value="Phage_infect_YhgE_C"/>
</dbReference>
<reference evidence="9" key="1">
    <citation type="submission" date="2023-07" db="EMBL/GenBank/DDBJ databases">
        <title>Novel species in the genus Lipingzhangella isolated from Sambhar Salt Lake.</title>
        <authorList>
            <person name="Jiya N."/>
            <person name="Kajale S."/>
            <person name="Sharma A."/>
        </authorList>
    </citation>
    <scope>NUCLEOTIDE SEQUENCE [LARGE SCALE GENOMIC DNA]</scope>
    <source>
        <strain evidence="9">LS1_29</strain>
    </source>
</reference>
<evidence type="ECO:0000256" key="2">
    <source>
        <dbReference type="ARBA" id="ARBA00022692"/>
    </source>
</evidence>
<evidence type="ECO:0000256" key="5">
    <source>
        <dbReference type="SAM" id="MobiDB-lite"/>
    </source>
</evidence>
<keyword evidence="9" id="KW-1185">Reference proteome</keyword>
<keyword evidence="4 6" id="KW-0472">Membrane</keyword>
<dbReference type="NCBIfam" id="TIGR03062">
    <property type="entry name" value="pip_yhgE_Cterm"/>
    <property type="match status" value="1"/>
</dbReference>
<sequence>MKFRLPRLPRFHRPRRGTPRRPRWLRRPRFLPTARATGPSVLSYLRSPLPTAALAALTLIPLLYAGLYLWAFWDPFGGMKNLPVALVNDDEPATVDGEELAAGDELTEELLDRGDLDWHLVDDTTAEEGVDDGRFYVALRIPQNFSANLATPGEDDPRPVPAQLETYFNDANSYIVRELLGTAFADVQSAAGRSAIETYLDDIFLGFNEIHDQTGEAADGADELADGTDSAQDGSEELHEGLGEAASGSDELSDGLGELYSGSVELADGASTASAEVHEHVTTLDQLADTVVPRLREDAPAIEDGANDVAHVAGTIADALDELPQESEEAAEAAHEIDQAVTDYLHEHPELESEEPELYDLLIAVDSVASQAVAVNNFVTLHAADISTLAEDAEAVADTAANLAAEAPQLAEDAEYARDRIDELDEGLAELATGSGELRDGLADAHGGAVELDGGIGELRTGAGELDSGLTELSGGAQELATGLAEGLGLIPTYDEDSRDRHGDMMSEPVRLSSTVENEAPDYGTGFAPFFIPLSLWVGAMVVYMVLPATVGRALASSAPSWRVAFISWLPALGIGVVQVAVMMAVLHFGLGLSATRWLTLIALLLLTAAAFTAMVQWLNVQFNSAGRVLALVLLMLQLTSSGGTYPLETSPALFQAIAHYLPMNWVVSALRHLISGGDLTVVLNAFLVLGAYLVGALTLTVLAVSRKRVWSMHQLHPSLKL</sequence>
<feature type="transmembrane region" description="Helical" evidence="6">
    <location>
        <begin position="567"/>
        <end position="591"/>
    </location>
</feature>
<dbReference type="NCBIfam" id="TIGR03057">
    <property type="entry name" value="xxxLxxG_by_4"/>
    <property type="match status" value="2"/>
</dbReference>
<evidence type="ECO:0000313" key="8">
    <source>
        <dbReference type="EMBL" id="MDS1272191.1"/>
    </source>
</evidence>
<dbReference type="InterPro" id="IPR051328">
    <property type="entry name" value="T7SS_ABC-Transporter"/>
</dbReference>
<dbReference type="RefSeq" id="WP_310913762.1">
    <property type="nucleotide sequence ID" value="NZ_JAVLVT010000010.1"/>
</dbReference>
<feature type="transmembrane region" description="Helical" evidence="6">
    <location>
        <begin position="53"/>
        <end position="73"/>
    </location>
</feature>
<feature type="domain" description="ABC-2 type transporter transmembrane" evidence="7">
    <location>
        <begin position="57"/>
        <end position="196"/>
    </location>
</feature>
<name>A0ABU2HAA1_9ACTN</name>
<keyword evidence="3 6" id="KW-1133">Transmembrane helix</keyword>
<dbReference type="Gene3D" id="1.10.287.950">
    <property type="entry name" value="Methyl-accepting chemotaxis protein"/>
    <property type="match status" value="1"/>
</dbReference>
<dbReference type="InterPro" id="IPR017500">
    <property type="entry name" value="Phage_infect_YhgE_N"/>
</dbReference>
<evidence type="ECO:0000256" key="3">
    <source>
        <dbReference type="ARBA" id="ARBA00022989"/>
    </source>
</evidence>
<evidence type="ECO:0000259" key="7">
    <source>
        <dbReference type="Pfam" id="PF12698"/>
    </source>
</evidence>
<dbReference type="PANTHER" id="PTHR43077:SF5">
    <property type="entry name" value="PHAGE INFECTION PROTEIN"/>
    <property type="match status" value="1"/>
</dbReference>
<comment type="caution">
    <text evidence="8">The sequence shown here is derived from an EMBL/GenBank/DDBJ whole genome shotgun (WGS) entry which is preliminary data.</text>
</comment>
<feature type="transmembrane region" description="Helical" evidence="6">
    <location>
        <begin position="598"/>
        <end position="619"/>
    </location>
</feature>
<feature type="transmembrane region" description="Helical" evidence="6">
    <location>
        <begin position="625"/>
        <end position="646"/>
    </location>
</feature>
<evidence type="ECO:0000256" key="1">
    <source>
        <dbReference type="ARBA" id="ARBA00004141"/>
    </source>
</evidence>
<dbReference type="Proteomes" id="UP001250214">
    <property type="component" value="Unassembled WGS sequence"/>
</dbReference>
<evidence type="ECO:0000313" key="9">
    <source>
        <dbReference type="Proteomes" id="UP001250214"/>
    </source>
</evidence>
<evidence type="ECO:0000256" key="6">
    <source>
        <dbReference type="SAM" id="Phobius"/>
    </source>
</evidence>
<dbReference type="Pfam" id="PF12698">
    <property type="entry name" value="ABC2_membrane_3"/>
    <property type="match status" value="2"/>
</dbReference>
<gene>
    <name evidence="8" type="ORF">RIF23_18030</name>
</gene>
<dbReference type="InterPro" id="IPR023908">
    <property type="entry name" value="xxxLxxG_rpt"/>
</dbReference>
<protein>
    <submittedName>
        <fullName evidence="8">YhgE/Pip domain-containing protein</fullName>
    </submittedName>
</protein>
<evidence type="ECO:0000256" key="4">
    <source>
        <dbReference type="ARBA" id="ARBA00023136"/>
    </source>
</evidence>
<comment type="subcellular location">
    <subcellularLocation>
        <location evidence="1">Membrane</location>
        <topology evidence="1">Multi-pass membrane protein</topology>
    </subcellularLocation>
</comment>
<feature type="transmembrane region" description="Helical" evidence="6">
    <location>
        <begin position="681"/>
        <end position="705"/>
    </location>
</feature>
<dbReference type="InterPro" id="IPR013525">
    <property type="entry name" value="ABC2_TM"/>
</dbReference>
<keyword evidence="2 6" id="KW-0812">Transmembrane</keyword>
<accession>A0ABU2HAA1</accession>
<dbReference type="NCBIfam" id="TIGR03061">
    <property type="entry name" value="pip_yhgE_Nterm"/>
    <property type="match status" value="1"/>
</dbReference>
<organism evidence="8 9">
    <name type="scientific">Lipingzhangella rawalii</name>
    <dbReference type="NCBI Taxonomy" id="2055835"/>
    <lineage>
        <taxon>Bacteria</taxon>
        <taxon>Bacillati</taxon>
        <taxon>Actinomycetota</taxon>
        <taxon>Actinomycetes</taxon>
        <taxon>Streptosporangiales</taxon>
        <taxon>Nocardiopsidaceae</taxon>
        <taxon>Lipingzhangella</taxon>
    </lineage>
</organism>
<feature type="region of interest" description="Disordered" evidence="5">
    <location>
        <begin position="217"/>
        <end position="256"/>
    </location>
</feature>
<dbReference type="PANTHER" id="PTHR43077">
    <property type="entry name" value="TRANSPORT PERMEASE YVFS-RELATED"/>
    <property type="match status" value="1"/>
</dbReference>